<dbReference type="OrthoDB" id="426718at2759"/>
<dbReference type="Pfam" id="PF11913">
    <property type="entry name" value="DUF3431"/>
    <property type="match status" value="1"/>
</dbReference>
<reference evidence="2" key="1">
    <citation type="submission" date="2021-02" db="EMBL/GenBank/DDBJ databases">
        <authorList>
            <person name="Nowell W R."/>
        </authorList>
    </citation>
    <scope>NUCLEOTIDE SEQUENCE</scope>
</reference>
<gene>
    <name evidence="2" type="ORF">GPM918_LOCUS3583</name>
    <name evidence="3" type="ORF">SRO942_LOCUS3583</name>
</gene>
<name>A0A813SV61_9BILA</name>
<keyword evidence="1" id="KW-1133">Transmembrane helix</keyword>
<keyword evidence="4" id="KW-1185">Reference proteome</keyword>
<keyword evidence="1" id="KW-0472">Membrane</keyword>
<dbReference type="EMBL" id="CAJOBC010000447">
    <property type="protein sequence ID" value="CAF3587467.1"/>
    <property type="molecule type" value="Genomic_DNA"/>
</dbReference>
<protein>
    <submittedName>
        <fullName evidence="2">Uncharacterized protein</fullName>
    </submittedName>
</protein>
<comment type="caution">
    <text evidence="2">The sequence shown here is derived from an EMBL/GenBank/DDBJ whole genome shotgun (WGS) entry which is preliminary data.</text>
</comment>
<feature type="transmembrane region" description="Helical" evidence="1">
    <location>
        <begin position="469"/>
        <end position="492"/>
    </location>
</feature>
<organism evidence="2 4">
    <name type="scientific">Didymodactylos carnosus</name>
    <dbReference type="NCBI Taxonomy" id="1234261"/>
    <lineage>
        <taxon>Eukaryota</taxon>
        <taxon>Metazoa</taxon>
        <taxon>Spiralia</taxon>
        <taxon>Gnathifera</taxon>
        <taxon>Rotifera</taxon>
        <taxon>Eurotatoria</taxon>
        <taxon>Bdelloidea</taxon>
        <taxon>Philodinida</taxon>
        <taxon>Philodinidae</taxon>
        <taxon>Didymodactylos</taxon>
    </lineage>
</organism>
<evidence type="ECO:0000313" key="4">
    <source>
        <dbReference type="Proteomes" id="UP000663829"/>
    </source>
</evidence>
<dbReference type="EMBL" id="CAJNOQ010000447">
    <property type="protein sequence ID" value="CAF0802323.1"/>
    <property type="molecule type" value="Genomic_DNA"/>
</dbReference>
<evidence type="ECO:0000313" key="3">
    <source>
        <dbReference type="EMBL" id="CAF3587467.1"/>
    </source>
</evidence>
<dbReference type="Proteomes" id="UP000663829">
    <property type="component" value="Unassembled WGS sequence"/>
</dbReference>
<feature type="transmembrane region" description="Helical" evidence="1">
    <location>
        <begin position="357"/>
        <end position="384"/>
    </location>
</feature>
<dbReference type="PANTHER" id="PTHR37490:SF2">
    <property type="match status" value="1"/>
</dbReference>
<proteinExistence type="predicted"/>
<dbReference type="PANTHER" id="PTHR37490">
    <property type="entry name" value="EXPRESSED PROTEIN"/>
    <property type="match status" value="1"/>
</dbReference>
<evidence type="ECO:0000256" key="1">
    <source>
        <dbReference type="SAM" id="Phobius"/>
    </source>
</evidence>
<sequence length="549" mass="63164">MIVVSHWQEDIDWLELYLGHIAHIVYTRTNSLATNNLAVNKGREAVVYLKYIVDNYENLADVTAFVHGHRTSWHQRSPDDIVIALRALKWGKYDYMPLTCVMTHTQFRLNSGDHQWTVNYQLWNDVLKQELGEQPRVQVNTHCCASFAVKKEKILSHPKSFYQNIHDYILNSKESDGKTGRTLEYSWHILFRQPHSIRYAMCDLFYCNERGQISIELAESKATKTTIVPTTTRTNILKEYRFPPAGFTQLKEREKAIVEKEVAAGNPEYTFLALGGFVYFKYENHQYRTLRTNALVQADNGLVFEGPVQWKSEFTGNLWKQGRFQNITISTFAEMGIKFYCFLNPGEILKADNGIEWMVAANGAFFMILKMIFYVYRVLILIIISDISRVQPTPSPCANKLADYVPSILIENLIQSSKTQRDQSKSLVDNHHDKIKTHVEETVKLIDNHRERIDNRSKQLDKHKNSLKFVYPVFSLVLVVLILLLIVILIGISKKWFICKPKRGATSNSLSFLARPGTTNERVAKQEISTIDNFTLSNAIAAVLAEKLS</sequence>
<dbReference type="Proteomes" id="UP000681722">
    <property type="component" value="Unassembled WGS sequence"/>
</dbReference>
<dbReference type="InterPro" id="IPR021838">
    <property type="entry name" value="DUF3431"/>
</dbReference>
<keyword evidence="1" id="KW-0812">Transmembrane</keyword>
<accession>A0A813SV61</accession>
<evidence type="ECO:0000313" key="2">
    <source>
        <dbReference type="EMBL" id="CAF0802323.1"/>
    </source>
</evidence>
<dbReference type="AlphaFoldDB" id="A0A813SV61"/>